<dbReference type="PANTHER" id="PTHR42983">
    <property type="entry name" value="DINITROGENASE IRON-MOLYBDENUM COFACTOR PROTEIN-RELATED"/>
    <property type="match status" value="1"/>
</dbReference>
<reference evidence="2 3" key="1">
    <citation type="submission" date="2016-04" db="EMBL/GenBank/DDBJ databases">
        <title>Genome sequence of Clostridium magnum DSM 2767.</title>
        <authorList>
            <person name="Poehlein A."/>
            <person name="Uhlig R."/>
            <person name="Fischer R."/>
            <person name="Bahl H."/>
            <person name="Daniel R."/>
        </authorList>
    </citation>
    <scope>NUCLEOTIDE SEQUENCE [LARGE SCALE GENOMIC DNA]</scope>
    <source>
        <strain evidence="2 3">DSM 2767</strain>
    </source>
</reference>
<evidence type="ECO:0000313" key="2">
    <source>
        <dbReference type="EMBL" id="KZL91405.1"/>
    </source>
</evidence>
<dbReference type="PATRIC" id="fig|1121326.3.peg.3193"/>
<dbReference type="InterPro" id="IPR003731">
    <property type="entry name" value="Di-Nase_FeMo-co_biosynth"/>
</dbReference>
<accession>A0A161WI74</accession>
<dbReference type="PANTHER" id="PTHR42983:SF1">
    <property type="entry name" value="IRON-MOLYBDENUM PROTEIN"/>
    <property type="match status" value="1"/>
</dbReference>
<comment type="caution">
    <text evidence="2">The sequence shown here is derived from an EMBL/GenBank/DDBJ whole genome shotgun (WGS) entry which is preliminary data.</text>
</comment>
<dbReference type="AlphaFoldDB" id="A0A161WI74"/>
<keyword evidence="3" id="KW-1185">Reference proteome</keyword>
<dbReference type="EMBL" id="LWAE01000003">
    <property type="protein sequence ID" value="KZL91405.1"/>
    <property type="molecule type" value="Genomic_DNA"/>
</dbReference>
<protein>
    <submittedName>
        <fullName evidence="2">Dinitrogenase iron-molybdenum cofactor</fullName>
    </submittedName>
</protein>
<dbReference type="Proteomes" id="UP000076603">
    <property type="component" value="Unassembled WGS sequence"/>
</dbReference>
<organism evidence="2 3">
    <name type="scientific">Clostridium magnum DSM 2767</name>
    <dbReference type="NCBI Taxonomy" id="1121326"/>
    <lineage>
        <taxon>Bacteria</taxon>
        <taxon>Bacillati</taxon>
        <taxon>Bacillota</taxon>
        <taxon>Clostridia</taxon>
        <taxon>Eubacteriales</taxon>
        <taxon>Clostridiaceae</taxon>
        <taxon>Clostridium</taxon>
    </lineage>
</organism>
<dbReference type="InterPro" id="IPR036105">
    <property type="entry name" value="DiNase_FeMo-co_biosyn_sf"/>
</dbReference>
<sequence length="83" mass="8559">MENEGLNSSAGAGIAASNQLVDEKVDVIVTGSLGPNAIEIIEKAGVKAYKCGNIAISSVLEKYNKGELEEIKMPGPAHHGGSH</sequence>
<name>A0A161WI74_9CLOT</name>
<dbReference type="SUPFAM" id="SSF53146">
    <property type="entry name" value="Nitrogenase accessory factor-like"/>
    <property type="match status" value="1"/>
</dbReference>
<evidence type="ECO:0000313" key="3">
    <source>
        <dbReference type="Proteomes" id="UP000076603"/>
    </source>
</evidence>
<evidence type="ECO:0000259" key="1">
    <source>
        <dbReference type="Pfam" id="PF02579"/>
    </source>
</evidence>
<gene>
    <name evidence="2" type="ORF">CLMAG_31640</name>
</gene>
<dbReference type="Pfam" id="PF02579">
    <property type="entry name" value="Nitro_FeMo-Co"/>
    <property type="match status" value="1"/>
</dbReference>
<feature type="domain" description="Dinitrogenase iron-molybdenum cofactor biosynthesis" evidence="1">
    <location>
        <begin position="2"/>
        <end position="64"/>
    </location>
</feature>
<dbReference type="Gene3D" id="3.30.420.130">
    <property type="entry name" value="Dinitrogenase iron-molybdenum cofactor biosynthesis domain"/>
    <property type="match status" value="1"/>
</dbReference>
<proteinExistence type="predicted"/>
<dbReference type="STRING" id="1121326.CLMAG_31640"/>